<name>A0A9D3ZPZ5_9ROSI</name>
<comment type="function">
    <text evidence="2">The light-harvesting complex (LHC) functions as a light receptor, it captures and delivers excitation energy to photosystems with which it is closely associated.</text>
</comment>
<dbReference type="InterPro" id="IPR001344">
    <property type="entry name" value="Chloro_AB-bd_pln"/>
</dbReference>
<dbReference type="SUPFAM" id="SSF103511">
    <property type="entry name" value="Chlorophyll a-b binding protein"/>
    <property type="match status" value="1"/>
</dbReference>
<proteinExistence type="inferred from homology"/>
<dbReference type="AlphaFoldDB" id="A0A9D3ZPZ5"/>
<keyword evidence="2" id="KW-0157">Chromophore</keyword>
<evidence type="ECO:0000313" key="4">
    <source>
        <dbReference type="Proteomes" id="UP000828251"/>
    </source>
</evidence>
<dbReference type="PANTHER" id="PTHR21649">
    <property type="entry name" value="CHLOROPHYLL A/B BINDING PROTEIN"/>
    <property type="match status" value="1"/>
</dbReference>
<dbReference type="Proteomes" id="UP000828251">
    <property type="component" value="Unassembled WGS sequence"/>
</dbReference>
<keyword evidence="2" id="KW-0604">Photosystem II</keyword>
<sequence length="155" mass="17803">MFGFFVQAIITGKGPLENLADHLVDPVNNNAWAYATNFIPGKNLRIIPNRNFLTVPNSPAQTLQKEAIRSLNALLFQVKEAINFLLQTIFQILESQFLFLAHQIWESKIFLRFNRAAKIKSMKNSILIVIIRISTEKSREFFKINTLARARLICL</sequence>
<dbReference type="GO" id="GO:0009765">
    <property type="term" value="P:photosynthesis, light harvesting"/>
    <property type="evidence" value="ECO:0007669"/>
    <property type="project" value="InterPro"/>
</dbReference>
<comment type="similarity">
    <text evidence="2">Belongs to the light-harvesting chlorophyll a/b-binding (LHC) protein family.</text>
</comment>
<keyword evidence="2" id="KW-0603">Photosystem I</keyword>
<dbReference type="GO" id="GO:0009522">
    <property type="term" value="C:photosystem I"/>
    <property type="evidence" value="ECO:0007669"/>
    <property type="project" value="UniProtKB-KW"/>
</dbReference>
<keyword evidence="2" id="KW-0150">Chloroplast</keyword>
<protein>
    <recommendedName>
        <fullName evidence="2">Chlorophyll a-b binding protein, chloroplastic</fullName>
    </recommendedName>
</protein>
<evidence type="ECO:0000313" key="3">
    <source>
        <dbReference type="EMBL" id="KAH1055897.1"/>
    </source>
</evidence>
<accession>A0A9D3ZPZ5</accession>
<dbReference type="GO" id="GO:0016168">
    <property type="term" value="F:chlorophyll binding"/>
    <property type="evidence" value="ECO:0007669"/>
    <property type="project" value="UniProtKB-KW"/>
</dbReference>
<comment type="subcellular location">
    <subcellularLocation>
        <location evidence="2">Plastid</location>
        <location evidence="2">Chloroplast thylakoid membrane</location>
    </subcellularLocation>
</comment>
<gene>
    <name evidence="3" type="ORF">J1N35_033962</name>
</gene>
<feature type="binding site" evidence="1">
    <location>
        <position position="22"/>
    </location>
    <ligand>
        <name>chlorophyll a</name>
        <dbReference type="ChEBI" id="CHEBI:58416"/>
        <label>1</label>
    </ligand>
</feature>
<feature type="binding site" description="axial binding residue" evidence="1">
    <location>
        <position position="38"/>
    </location>
    <ligand>
        <name>chlorophyll b</name>
        <dbReference type="ChEBI" id="CHEBI:61721"/>
        <label>1</label>
    </ligand>
    <ligandPart>
        <name>Mg</name>
        <dbReference type="ChEBI" id="CHEBI:25107"/>
    </ligandPart>
</feature>
<organism evidence="3 4">
    <name type="scientific">Gossypium stocksii</name>
    <dbReference type="NCBI Taxonomy" id="47602"/>
    <lineage>
        <taxon>Eukaryota</taxon>
        <taxon>Viridiplantae</taxon>
        <taxon>Streptophyta</taxon>
        <taxon>Embryophyta</taxon>
        <taxon>Tracheophyta</taxon>
        <taxon>Spermatophyta</taxon>
        <taxon>Magnoliopsida</taxon>
        <taxon>eudicotyledons</taxon>
        <taxon>Gunneridae</taxon>
        <taxon>Pentapetalae</taxon>
        <taxon>rosids</taxon>
        <taxon>malvids</taxon>
        <taxon>Malvales</taxon>
        <taxon>Malvaceae</taxon>
        <taxon>Malvoideae</taxon>
        <taxon>Gossypium</taxon>
    </lineage>
</organism>
<comment type="caution">
    <text evidence="3">The sequence shown here is derived from an EMBL/GenBank/DDBJ whole genome shotgun (WGS) entry which is preliminary data.</text>
</comment>
<dbReference type="GO" id="GO:0009535">
    <property type="term" value="C:chloroplast thylakoid membrane"/>
    <property type="evidence" value="ECO:0007669"/>
    <property type="project" value="UniProtKB-SubCell"/>
</dbReference>
<feature type="binding site" evidence="1">
    <location>
        <position position="7"/>
    </location>
    <ligand>
        <name>chlorophyll a</name>
        <dbReference type="ChEBI" id="CHEBI:58416"/>
        <label>1</label>
    </ligand>
</feature>
<dbReference type="OrthoDB" id="423598at2759"/>
<keyword evidence="2" id="KW-0602">Photosynthesis</keyword>
<keyword evidence="1 2" id="KW-0148">Chlorophyll</keyword>
<keyword evidence="4" id="KW-1185">Reference proteome</keyword>
<evidence type="ECO:0000256" key="2">
    <source>
        <dbReference type="RuleBase" id="RU363080"/>
    </source>
</evidence>
<dbReference type="GO" id="GO:0009523">
    <property type="term" value="C:photosystem II"/>
    <property type="evidence" value="ECO:0007669"/>
    <property type="project" value="UniProtKB-KW"/>
</dbReference>
<dbReference type="EMBL" id="JAIQCV010000010">
    <property type="protein sequence ID" value="KAH1055897.1"/>
    <property type="molecule type" value="Genomic_DNA"/>
</dbReference>
<keyword evidence="2" id="KW-0934">Plastid</keyword>
<keyword evidence="2" id="KW-0793">Thylakoid</keyword>
<reference evidence="3 4" key="1">
    <citation type="journal article" date="2021" name="Plant Biotechnol. J.">
        <title>Multi-omics assisted identification of the key and species-specific regulatory components of drought-tolerant mechanisms in Gossypium stocksii.</title>
        <authorList>
            <person name="Yu D."/>
            <person name="Ke L."/>
            <person name="Zhang D."/>
            <person name="Wu Y."/>
            <person name="Sun Y."/>
            <person name="Mei J."/>
            <person name="Sun J."/>
            <person name="Sun Y."/>
        </authorList>
    </citation>
    <scope>NUCLEOTIDE SEQUENCE [LARGE SCALE GENOMIC DNA]</scope>
    <source>
        <strain evidence="4">cv. E1</strain>
        <tissue evidence="3">Leaf</tissue>
    </source>
</reference>
<dbReference type="Gene3D" id="1.10.3460.10">
    <property type="entry name" value="Chlorophyll a/b binding protein domain"/>
    <property type="match status" value="1"/>
</dbReference>
<feature type="binding site" evidence="1">
    <location>
        <position position="31"/>
    </location>
    <ligand>
        <name>chlorophyll a</name>
        <dbReference type="ChEBI" id="CHEBI:58416"/>
        <label>1</label>
    </ligand>
</feature>
<evidence type="ECO:0000256" key="1">
    <source>
        <dbReference type="PIRSR" id="PIRSR601344-1"/>
    </source>
</evidence>